<dbReference type="InterPro" id="IPR004089">
    <property type="entry name" value="MCPsignal_dom"/>
</dbReference>
<keyword evidence="3 5" id="KW-0807">Transducer</keyword>
<protein>
    <submittedName>
        <fullName evidence="10">Methyl-accepting chemotaxis protein</fullName>
    </submittedName>
</protein>
<dbReference type="PRINTS" id="PR00260">
    <property type="entry name" value="CHEMTRNSDUCR"/>
</dbReference>
<keyword evidence="6" id="KW-1133">Transmembrane helix</keyword>
<dbReference type="PROSITE" id="PS50111">
    <property type="entry name" value="CHEMOTAXIS_TRANSDUC_2"/>
    <property type="match status" value="1"/>
</dbReference>
<dbReference type="PROSITE" id="PS50192">
    <property type="entry name" value="T_SNARE"/>
    <property type="match status" value="1"/>
</dbReference>
<evidence type="ECO:0000256" key="6">
    <source>
        <dbReference type="SAM" id="Phobius"/>
    </source>
</evidence>
<comment type="similarity">
    <text evidence="4">Belongs to the methyl-accepting chemotaxis (MCP) protein family.</text>
</comment>
<feature type="domain" description="Methyl-accepting transducer" evidence="7">
    <location>
        <begin position="336"/>
        <end position="579"/>
    </location>
</feature>
<proteinExistence type="inferred from homology"/>
<evidence type="ECO:0000256" key="4">
    <source>
        <dbReference type="ARBA" id="ARBA00029447"/>
    </source>
</evidence>
<evidence type="ECO:0000256" key="2">
    <source>
        <dbReference type="ARBA" id="ARBA00022519"/>
    </source>
</evidence>
<gene>
    <name evidence="10" type="ORF">D0Y83_13440</name>
</gene>
<evidence type="ECO:0000313" key="11">
    <source>
        <dbReference type="Proteomes" id="UP000325385"/>
    </source>
</evidence>
<feature type="domain" description="T-SNARE coiled-coil homology" evidence="8">
    <location>
        <begin position="495"/>
        <end position="557"/>
    </location>
</feature>
<dbReference type="PROSITE" id="PS50885">
    <property type="entry name" value="HAMP"/>
    <property type="match status" value="1"/>
</dbReference>
<dbReference type="CDD" id="cd06225">
    <property type="entry name" value="HAMP"/>
    <property type="match status" value="1"/>
</dbReference>
<dbReference type="Pfam" id="PF00672">
    <property type="entry name" value="HAMP"/>
    <property type="match status" value="1"/>
</dbReference>
<evidence type="ECO:0000256" key="5">
    <source>
        <dbReference type="PROSITE-ProRule" id="PRU00284"/>
    </source>
</evidence>
<organism evidence="10 11">
    <name type="scientific">Qipengyuania flava</name>
    <dbReference type="NCBI Taxonomy" id="192812"/>
    <lineage>
        <taxon>Bacteria</taxon>
        <taxon>Pseudomonadati</taxon>
        <taxon>Pseudomonadota</taxon>
        <taxon>Alphaproteobacteria</taxon>
        <taxon>Sphingomonadales</taxon>
        <taxon>Erythrobacteraceae</taxon>
        <taxon>Qipengyuania</taxon>
    </lineage>
</organism>
<dbReference type="GO" id="GO:0006935">
    <property type="term" value="P:chemotaxis"/>
    <property type="evidence" value="ECO:0007669"/>
    <property type="project" value="InterPro"/>
</dbReference>
<dbReference type="EMBL" id="CP032228">
    <property type="protein sequence ID" value="QFI64157.1"/>
    <property type="molecule type" value="Genomic_DNA"/>
</dbReference>
<dbReference type="GO" id="GO:0007165">
    <property type="term" value="P:signal transduction"/>
    <property type="evidence" value="ECO:0007669"/>
    <property type="project" value="UniProtKB-KW"/>
</dbReference>
<dbReference type="SMART" id="SM00283">
    <property type="entry name" value="MA"/>
    <property type="match status" value="1"/>
</dbReference>
<name>A0A5P6NDQ6_9SPHN</name>
<evidence type="ECO:0000313" key="10">
    <source>
        <dbReference type="EMBL" id="QFI64157.1"/>
    </source>
</evidence>
<dbReference type="GO" id="GO:0004888">
    <property type="term" value="F:transmembrane signaling receptor activity"/>
    <property type="evidence" value="ECO:0007669"/>
    <property type="project" value="InterPro"/>
</dbReference>
<dbReference type="Gene3D" id="1.10.287.950">
    <property type="entry name" value="Methyl-accepting chemotaxis protein"/>
    <property type="match status" value="1"/>
</dbReference>
<keyword evidence="2" id="KW-1003">Cell membrane</keyword>
<dbReference type="SUPFAM" id="SSF58104">
    <property type="entry name" value="Methyl-accepting chemotaxis protein (MCP) signaling domain"/>
    <property type="match status" value="1"/>
</dbReference>
<dbReference type="GO" id="GO:0005886">
    <property type="term" value="C:plasma membrane"/>
    <property type="evidence" value="ECO:0007669"/>
    <property type="project" value="UniProtKB-SubCell"/>
</dbReference>
<feature type="transmembrane region" description="Helical" evidence="6">
    <location>
        <begin position="62"/>
        <end position="85"/>
    </location>
</feature>
<evidence type="ECO:0000259" key="9">
    <source>
        <dbReference type="PROSITE" id="PS50885"/>
    </source>
</evidence>
<feature type="transmembrane region" description="Helical" evidence="6">
    <location>
        <begin position="231"/>
        <end position="251"/>
    </location>
</feature>
<comment type="subcellular location">
    <subcellularLocation>
        <location evidence="1">Cell inner membrane</location>
        <topology evidence="1">Multi-pass membrane protein</topology>
    </subcellularLocation>
</comment>
<dbReference type="Pfam" id="PF00015">
    <property type="entry name" value="MCPsignal"/>
    <property type="match status" value="1"/>
</dbReference>
<evidence type="ECO:0000259" key="8">
    <source>
        <dbReference type="PROSITE" id="PS50192"/>
    </source>
</evidence>
<dbReference type="PANTHER" id="PTHR32089">
    <property type="entry name" value="METHYL-ACCEPTING CHEMOTAXIS PROTEIN MCPB"/>
    <property type="match status" value="1"/>
</dbReference>
<evidence type="ECO:0000256" key="1">
    <source>
        <dbReference type="ARBA" id="ARBA00004429"/>
    </source>
</evidence>
<keyword evidence="2" id="KW-0997">Cell inner membrane</keyword>
<dbReference type="SMART" id="SM00304">
    <property type="entry name" value="HAMP"/>
    <property type="match status" value="1"/>
</dbReference>
<keyword evidence="6" id="KW-0472">Membrane</keyword>
<dbReference type="InterPro" id="IPR000727">
    <property type="entry name" value="T_SNARE_dom"/>
</dbReference>
<feature type="domain" description="HAMP" evidence="9">
    <location>
        <begin position="256"/>
        <end position="309"/>
    </location>
</feature>
<dbReference type="PANTHER" id="PTHR32089:SF112">
    <property type="entry name" value="LYSOZYME-LIKE PROTEIN-RELATED"/>
    <property type="match status" value="1"/>
</dbReference>
<reference evidence="11" key="1">
    <citation type="submission" date="2018-09" db="EMBL/GenBank/DDBJ databases">
        <title>Nocardia yunnanensis sp. nov., an actinomycete isolated from a soil sample.</title>
        <authorList>
            <person name="Zhang J."/>
        </authorList>
    </citation>
    <scope>NUCLEOTIDE SEQUENCE [LARGE SCALE GENOMIC DNA]</scope>
    <source>
        <strain evidence="11">21-3</strain>
    </source>
</reference>
<evidence type="ECO:0000256" key="3">
    <source>
        <dbReference type="ARBA" id="ARBA00023224"/>
    </source>
</evidence>
<dbReference type="AlphaFoldDB" id="A0A5P6NDQ6"/>
<evidence type="ECO:0000259" key="7">
    <source>
        <dbReference type="PROSITE" id="PS50111"/>
    </source>
</evidence>
<dbReference type="InterPro" id="IPR003660">
    <property type="entry name" value="HAMP_dom"/>
</dbReference>
<dbReference type="Gene3D" id="6.10.340.10">
    <property type="match status" value="1"/>
</dbReference>
<dbReference type="Proteomes" id="UP000325385">
    <property type="component" value="Chromosome"/>
</dbReference>
<keyword evidence="6" id="KW-0812">Transmembrane</keyword>
<accession>A0A5P6NDQ6</accession>
<dbReference type="InterPro" id="IPR004090">
    <property type="entry name" value="Chemotax_Me-accpt_rcpt"/>
</dbReference>
<sequence>MVCPMTALPNFVDTFVREADVAPPPPELPARPPAARAGRAPRRGWFERVSHMRASIAGKVHIFAVSFTLLLALLGLLLGGTLAMLSARAGDAAVSASRALAASQLATSIAESRYYASRYAAGGEPQMMTSARATLDQARSEIDATIALDGGGSQSREQMEWLVTQVEGFDPELRALQASIEAHGPSSTGDALANAIDISGSQLASQAADIETALRLQADAAQQALDTLGTWAIMLALTMIAGCIALVVAGARGLSRQVSGSLSEITGAMTRLADGDRSITIPATGREDEIGAMARALAVFRESADALAELQRKARAEQNAVLRRLVDNFQGGVGEAVGSVAQAARELQATSSDMAGGATRTIGFVEQVARDMKETQVGVTAAASASDQFAMSIAEIGRQAGNSAGMVLDARETADTADRKMAELAGVAEEIGEVVDMIGAIADRTNLLALNASIEAARGGEAGRGFAVVASEVKELARQTRAATGDVGRRIVGMQAVTRESGEALARIGERIREVEMTATAIAQAVDEQSLSSRELARNLDLAANGVDAVGSNLAQIADMARGTGAAAEQVLVSADQLDATAHGLDTHSRQFVESVRAA</sequence>